<comment type="caution">
    <text evidence="3">The sequence shown here is derived from an EMBL/GenBank/DDBJ whole genome shotgun (WGS) entry which is preliminary data.</text>
</comment>
<keyword evidence="2" id="KW-0812">Transmembrane</keyword>
<feature type="region of interest" description="Disordered" evidence="1">
    <location>
        <begin position="281"/>
        <end position="303"/>
    </location>
</feature>
<evidence type="ECO:0000313" key="4">
    <source>
        <dbReference type="Proteomes" id="UP000688137"/>
    </source>
</evidence>
<keyword evidence="2" id="KW-1133">Transmembrane helix</keyword>
<accession>A0A8S1LKA5</accession>
<feature type="transmembrane region" description="Helical" evidence="2">
    <location>
        <begin position="12"/>
        <end position="31"/>
    </location>
</feature>
<keyword evidence="4" id="KW-1185">Reference proteome</keyword>
<dbReference type="EMBL" id="CAJJDM010000039">
    <property type="protein sequence ID" value="CAD8067269.1"/>
    <property type="molecule type" value="Genomic_DNA"/>
</dbReference>
<sequence length="683" mass="82116">MNKQQDINRRLALFYHPLFLQLVDLWMSLLGDTKIGFITFIELNIRLQKALLIEFNLKNAFMSALNDWLKEVQDCYDLKTLYIIEPINIDDEIKQLPFEPTLTSLDYNNFMLEFQDNPAQQYLNVKINSEILGKFFFDLCTTWCIHLDIELFHIFGFTLFFAVTKGDKIKQSQLMTLDDVQTLPSTFFEDFSNLKITYLKFKKKNLIYYRAWCEWNYLRMPEIGENMFDKLISLFSDDPRVEDFYDYFSNIIEIVSKEITSSLQNQNTKDKEVFHTNQDNQQAQVQQEITHQQESKDDEQNKQSIEQDEAMLWYEQQKKDLPEEFKEQKSDVLGRCYLQQIQPLPPDLFILRYNEREKCYVLERKVKIPIIGVQKPIINTTGNERVHLQKQYFKQDKDTSLFYTSNPINDVTVISQQQNQIKQQLPKVKKQNIQQERVNKSFSQYDKNYNQDKGNVLLPQFAQEQLIQKQNNSSGVKLFEQYSNEINIKKREIKQDLPLQLIKHPRSTITVDLKEDPHKELGRINLTPIQSFRQASQLHNTNLTFKQIQSIQETKHLWQPMMTQEEMEVLLLDEKKFYHILHLLKLKFNFDHRSEYLKQFKLKLDYVSKRDEMGGILTNEDRKRFHERIAMILEREKKRKKRRRRNIIDPYKQRNRSWSIKTKFKNRNCREQFKQIFITPLLQ</sequence>
<gene>
    <name evidence="3" type="ORF">PPRIM_AZ9-3.1.T0400196</name>
</gene>
<name>A0A8S1LKA5_PARPR</name>
<protein>
    <submittedName>
        <fullName evidence="3">Uncharacterized protein</fullName>
    </submittedName>
</protein>
<feature type="compositionally biased region" description="Basic and acidic residues" evidence="1">
    <location>
        <begin position="291"/>
        <end position="301"/>
    </location>
</feature>
<proteinExistence type="predicted"/>
<keyword evidence="2" id="KW-0472">Membrane</keyword>
<evidence type="ECO:0000256" key="1">
    <source>
        <dbReference type="SAM" id="MobiDB-lite"/>
    </source>
</evidence>
<evidence type="ECO:0000313" key="3">
    <source>
        <dbReference type="EMBL" id="CAD8067269.1"/>
    </source>
</evidence>
<evidence type="ECO:0000256" key="2">
    <source>
        <dbReference type="SAM" id="Phobius"/>
    </source>
</evidence>
<dbReference type="AlphaFoldDB" id="A0A8S1LKA5"/>
<dbReference type="OMA" id="NEREKCY"/>
<organism evidence="3 4">
    <name type="scientific">Paramecium primaurelia</name>
    <dbReference type="NCBI Taxonomy" id="5886"/>
    <lineage>
        <taxon>Eukaryota</taxon>
        <taxon>Sar</taxon>
        <taxon>Alveolata</taxon>
        <taxon>Ciliophora</taxon>
        <taxon>Intramacronucleata</taxon>
        <taxon>Oligohymenophorea</taxon>
        <taxon>Peniculida</taxon>
        <taxon>Parameciidae</taxon>
        <taxon>Paramecium</taxon>
    </lineage>
</organism>
<reference evidence="3" key="1">
    <citation type="submission" date="2021-01" db="EMBL/GenBank/DDBJ databases">
        <authorList>
            <consortium name="Genoscope - CEA"/>
            <person name="William W."/>
        </authorList>
    </citation>
    <scope>NUCLEOTIDE SEQUENCE</scope>
</reference>
<dbReference type="Proteomes" id="UP000688137">
    <property type="component" value="Unassembled WGS sequence"/>
</dbReference>